<feature type="domain" description="CobQ/CobB/MinD/ParA nucleotide binding" evidence="1">
    <location>
        <begin position="19"/>
        <end position="251"/>
    </location>
</feature>
<dbReference type="InterPro" id="IPR027417">
    <property type="entry name" value="P-loop_NTPase"/>
</dbReference>
<accession>A0ABT1UQF9</accession>
<dbReference type="InterPro" id="IPR050678">
    <property type="entry name" value="DNA_Partitioning_ATPase"/>
</dbReference>
<keyword evidence="3" id="KW-1185">Reference proteome</keyword>
<dbReference type="InterPro" id="IPR002586">
    <property type="entry name" value="CobQ/CobB/MinD/ParA_Nub-bd_dom"/>
</dbReference>
<dbReference type="Proteomes" id="UP001524569">
    <property type="component" value="Unassembled WGS sequence"/>
</dbReference>
<reference evidence="2 3" key="1">
    <citation type="submission" date="2022-07" db="EMBL/GenBank/DDBJ databases">
        <title>Methylomonas rivi sp. nov., Methylomonas rosea sp. nov., Methylomonas aureus sp. nov. and Methylomonas subterranea sp. nov., four novel methanotrophs isolated from a freshwater creek and the deep terrestrial subsurface.</title>
        <authorList>
            <person name="Abin C."/>
            <person name="Sankaranarayanan K."/>
            <person name="Garner C."/>
            <person name="Sindelar R."/>
            <person name="Kotary K."/>
            <person name="Garner R."/>
            <person name="Barclay S."/>
            <person name="Lawson P."/>
            <person name="Krumholz L."/>
        </authorList>
    </citation>
    <scope>NUCLEOTIDE SEQUENCE [LARGE SCALE GENOMIC DNA]</scope>
    <source>
        <strain evidence="2 3">SURF-1</strain>
    </source>
</reference>
<organism evidence="2 3">
    <name type="scientific">Methylomonas aurea</name>
    <dbReference type="NCBI Taxonomy" id="2952224"/>
    <lineage>
        <taxon>Bacteria</taxon>
        <taxon>Pseudomonadati</taxon>
        <taxon>Pseudomonadota</taxon>
        <taxon>Gammaproteobacteria</taxon>
        <taxon>Methylococcales</taxon>
        <taxon>Methylococcaceae</taxon>
        <taxon>Methylomonas</taxon>
    </lineage>
</organism>
<evidence type="ECO:0000313" key="3">
    <source>
        <dbReference type="Proteomes" id="UP001524569"/>
    </source>
</evidence>
<dbReference type="Gene3D" id="3.40.50.300">
    <property type="entry name" value="P-loop containing nucleotide triphosphate hydrolases"/>
    <property type="match status" value="1"/>
</dbReference>
<gene>
    <name evidence="2" type="ORF">NP603_21415</name>
</gene>
<sequence>MAAEQITNIPDYAKLKVLTIGNHKGGVAKTTLSKLLTEYSVREGKRVLGIDIDPQCNFSARFVQMTEDGGTPPFHPNFDPKDPTWDELPYAPPGYWSIAEFFRLGYAEPYPTDHPTLSFIPSHKRELTSFLEQVERNSIQEAVVEHMRAMLSMEYYQDEFDLVIVDTPPQTSALTASAARAATHLLIPTEMQEDSVAGMADMAQLWQAENQVRDTNKLQLVGILATKYDPQSAAQRKTMEQLIQNEVLGDKLIYPPMRYLQTYANSSSTFANPRSLFEMHENTPARNEAEQFCKVIFERIFK</sequence>
<proteinExistence type="predicted"/>
<dbReference type="PANTHER" id="PTHR13696:SF99">
    <property type="entry name" value="COBYRINIC ACID AC-DIAMIDE SYNTHASE"/>
    <property type="match status" value="1"/>
</dbReference>
<dbReference type="PANTHER" id="PTHR13696">
    <property type="entry name" value="P-LOOP CONTAINING NUCLEOSIDE TRIPHOSPHATE HYDROLASE"/>
    <property type="match status" value="1"/>
</dbReference>
<dbReference type="CDD" id="cd02042">
    <property type="entry name" value="ParAB_family"/>
    <property type="match status" value="1"/>
</dbReference>
<dbReference type="SUPFAM" id="SSF52540">
    <property type="entry name" value="P-loop containing nucleoside triphosphate hydrolases"/>
    <property type="match status" value="1"/>
</dbReference>
<comment type="caution">
    <text evidence="2">The sequence shown here is derived from an EMBL/GenBank/DDBJ whole genome shotgun (WGS) entry which is preliminary data.</text>
</comment>
<evidence type="ECO:0000313" key="2">
    <source>
        <dbReference type="EMBL" id="MCQ8183681.1"/>
    </source>
</evidence>
<evidence type="ECO:0000259" key="1">
    <source>
        <dbReference type="Pfam" id="PF01656"/>
    </source>
</evidence>
<name>A0ABT1UQF9_9GAMM</name>
<dbReference type="EMBL" id="JANIBM010000065">
    <property type="protein sequence ID" value="MCQ8183681.1"/>
    <property type="molecule type" value="Genomic_DNA"/>
</dbReference>
<dbReference type="RefSeq" id="WP_054758465.1">
    <property type="nucleotide sequence ID" value="NZ_JANIBM010000065.1"/>
</dbReference>
<dbReference type="Pfam" id="PF01656">
    <property type="entry name" value="CbiA"/>
    <property type="match status" value="1"/>
</dbReference>
<protein>
    <submittedName>
        <fullName evidence="2">ParA family protein</fullName>
    </submittedName>
</protein>